<protein>
    <submittedName>
        <fullName evidence="3">Prephenate dehydrogenase</fullName>
    </submittedName>
</protein>
<dbReference type="InterPro" id="IPR008299">
    <property type="entry name" value="Prep_DH/arog_DH"/>
</dbReference>
<organism evidence="3">
    <name type="scientific">Methanococcus maripaludis (strain C6 / ATCC BAA-1332)</name>
    <dbReference type="NCBI Taxonomy" id="444158"/>
    <lineage>
        <taxon>Archaea</taxon>
        <taxon>Methanobacteriati</taxon>
        <taxon>Methanobacteriota</taxon>
        <taxon>Methanomada group</taxon>
        <taxon>Methanococci</taxon>
        <taxon>Methanococcales</taxon>
        <taxon>Methanococcaceae</taxon>
        <taxon>Methanococcus</taxon>
    </lineage>
</organism>
<dbReference type="HOGENOM" id="CLU_036672_1_0_2"/>
<dbReference type="InterPro" id="IPR050812">
    <property type="entry name" value="Preph/Arog_dehydrog"/>
</dbReference>
<dbReference type="SUPFAM" id="SSF51735">
    <property type="entry name" value="NAD(P)-binding Rossmann-fold domains"/>
    <property type="match status" value="1"/>
</dbReference>
<evidence type="ECO:0000256" key="1">
    <source>
        <dbReference type="ARBA" id="ARBA00023002"/>
    </source>
</evidence>
<dbReference type="PhylomeDB" id="A9A9E8"/>
<dbReference type="Gene3D" id="3.40.50.720">
    <property type="entry name" value="NAD(P)-binding Rossmann-like Domain"/>
    <property type="match status" value="1"/>
</dbReference>
<reference evidence="3" key="1">
    <citation type="submission" date="2007-10" db="EMBL/GenBank/DDBJ databases">
        <title>Complete sequence of Methanococcus maripaludis C6.</title>
        <authorList>
            <consortium name="US DOE Joint Genome Institute"/>
            <person name="Copeland A."/>
            <person name="Lucas S."/>
            <person name="Lapidus A."/>
            <person name="Barry K."/>
            <person name="Glavina del Rio T."/>
            <person name="Dalin E."/>
            <person name="Tice H."/>
            <person name="Pitluck S."/>
            <person name="Clum A."/>
            <person name="Schmutz J."/>
            <person name="Larimer F."/>
            <person name="Land M."/>
            <person name="Hauser L."/>
            <person name="Kyrpides N."/>
            <person name="Mikhailova N."/>
            <person name="Sieprawska-Lupa M."/>
            <person name="Whitman W.B."/>
            <person name="Richardson P."/>
        </authorList>
    </citation>
    <scope>NUCLEOTIDE SEQUENCE [LARGE SCALE GENOMIC DNA]</scope>
    <source>
        <strain evidence="3">C6</strain>
    </source>
</reference>
<feature type="domain" description="Prephenate/arogenate dehydrogenase" evidence="2">
    <location>
        <begin position="1"/>
        <end position="282"/>
    </location>
</feature>
<dbReference type="SUPFAM" id="SSF48179">
    <property type="entry name" value="6-phosphogluconate dehydrogenase C-terminal domain-like"/>
    <property type="match status" value="1"/>
</dbReference>
<dbReference type="PANTHER" id="PTHR21363:SF0">
    <property type="entry name" value="PREPHENATE DEHYDROGENASE [NADP(+)]"/>
    <property type="match status" value="1"/>
</dbReference>
<dbReference type="NCBIfam" id="NF006411">
    <property type="entry name" value="PRK08655.1-5"/>
    <property type="match status" value="1"/>
</dbReference>
<dbReference type="AlphaFoldDB" id="A9A9E8"/>
<dbReference type="InterPro" id="IPR046825">
    <property type="entry name" value="PDH_C"/>
</dbReference>
<dbReference type="Gene3D" id="1.10.3660.10">
    <property type="entry name" value="6-phosphogluconate dehydrogenase C-terminal like domain"/>
    <property type="match status" value="1"/>
</dbReference>
<dbReference type="InterPro" id="IPR003099">
    <property type="entry name" value="Prephen_DH"/>
</dbReference>
<sequence length="439" mass="49731">MIISIIGGTDGLGKWFASFLKNKGYDVIVSGRDLVKGKDVEAELGVIYTNDNIDAAKKGDIVIISVPINVTESVIKDVAPHVREGSLLMDITSIKEKPSKLMKEFSKSGIFVLPTHPMFGPETPSLNRQVVILTPTEKEKNPFFEKIHEFLENEGAKVIVVSPKEHDKIMGVVQGLTHFVYISLGSTLKDLGIDIKESRNFASPIYELMINIIARIIGQNPYLYADIQMHNPQIKTIHDTFIKNCENISEIVQNKDRDSFVENMKNSAKHFGNETKRGLNCSNKAVYAISKETEKLLKSVGKEIGLKHIYSENVHYGILKEVYSDNIVLKQNEKEVILNISNVSLMENKELEDWKIKNLEKYSVDISVLFEKTVDLNVILDLLSKKFEIKIIDTYSGENIDEKCISATFRIKSYEKEDLKKLEEIFNIIIENIGGKLRY</sequence>
<dbReference type="EMBL" id="CP000867">
    <property type="protein sequence ID" value="ABX01971.1"/>
    <property type="molecule type" value="Genomic_DNA"/>
</dbReference>
<dbReference type="PROSITE" id="PS51176">
    <property type="entry name" value="PDH_ADH"/>
    <property type="match status" value="1"/>
</dbReference>
<dbReference type="InterPro" id="IPR008927">
    <property type="entry name" value="6-PGluconate_DH-like_C_sf"/>
</dbReference>
<dbReference type="PANTHER" id="PTHR21363">
    <property type="entry name" value="PREPHENATE DEHYDROGENASE"/>
    <property type="match status" value="1"/>
</dbReference>
<dbReference type="STRING" id="444158.MmarC6_1158"/>
<dbReference type="InterPro" id="IPR036291">
    <property type="entry name" value="NAD(P)-bd_dom_sf"/>
</dbReference>
<accession>A9A9E8</accession>
<dbReference type="Pfam" id="PF02153">
    <property type="entry name" value="PDH_N"/>
    <property type="match status" value="1"/>
</dbReference>
<evidence type="ECO:0000313" key="3">
    <source>
        <dbReference type="EMBL" id="ABX01971.1"/>
    </source>
</evidence>
<evidence type="ECO:0000259" key="2">
    <source>
        <dbReference type="PROSITE" id="PS51176"/>
    </source>
</evidence>
<dbReference type="Pfam" id="PF20463">
    <property type="entry name" value="PDH_C"/>
    <property type="match status" value="1"/>
</dbReference>
<dbReference type="GO" id="GO:0008977">
    <property type="term" value="F:prephenate dehydrogenase (NAD+) activity"/>
    <property type="evidence" value="ECO:0007669"/>
    <property type="project" value="InterPro"/>
</dbReference>
<proteinExistence type="predicted"/>
<dbReference type="InterPro" id="IPR046826">
    <property type="entry name" value="PDH_N"/>
</dbReference>
<dbReference type="GO" id="GO:0070403">
    <property type="term" value="F:NAD+ binding"/>
    <property type="evidence" value="ECO:0007669"/>
    <property type="project" value="InterPro"/>
</dbReference>
<dbReference type="GO" id="GO:0006571">
    <property type="term" value="P:tyrosine biosynthetic process"/>
    <property type="evidence" value="ECO:0007669"/>
    <property type="project" value="InterPro"/>
</dbReference>
<dbReference type="NCBIfam" id="NF006410">
    <property type="entry name" value="PRK08655.1-4"/>
    <property type="match status" value="1"/>
</dbReference>
<dbReference type="KEGG" id="mmx:MmarC6_1158"/>
<dbReference type="NCBIfam" id="NF006408">
    <property type="entry name" value="PRK08655.1-2"/>
    <property type="match status" value="1"/>
</dbReference>
<dbReference type="InterPro" id="IPR036690">
    <property type="entry name" value="Fdx_antiC-bd_sf"/>
</dbReference>
<gene>
    <name evidence="3" type="ordered locus">MmarC6_1158</name>
</gene>
<dbReference type="PIRSF" id="PIRSF006549">
    <property type="entry name" value="PDH_arog_dh_reg"/>
    <property type="match status" value="1"/>
</dbReference>
<dbReference type="NCBIfam" id="NF006407">
    <property type="entry name" value="PRK08655.1-1"/>
    <property type="match status" value="1"/>
</dbReference>
<name>A9A9E8_METM6</name>
<keyword evidence="1" id="KW-0560">Oxidoreductase</keyword>
<dbReference type="SUPFAM" id="SSF54991">
    <property type="entry name" value="Anticodon-binding domain of PheRS"/>
    <property type="match status" value="1"/>
</dbReference>
<dbReference type="GO" id="GO:0004665">
    <property type="term" value="F:prephenate dehydrogenase (NADP+) activity"/>
    <property type="evidence" value="ECO:0007669"/>
    <property type="project" value="InterPro"/>
</dbReference>
<dbReference type="eggNOG" id="arCOG00245">
    <property type="taxonomic scope" value="Archaea"/>
</dbReference>